<evidence type="ECO:0000256" key="1">
    <source>
        <dbReference type="SAM" id="MobiDB-lite"/>
    </source>
</evidence>
<dbReference type="InterPro" id="IPR029044">
    <property type="entry name" value="Nucleotide-diphossugar_trans"/>
</dbReference>
<dbReference type="SUPFAM" id="SSF53448">
    <property type="entry name" value="Nucleotide-diphospho-sugar transferases"/>
    <property type="match status" value="1"/>
</dbReference>
<gene>
    <name evidence="5" type="ORF">Cvel_28248</name>
</gene>
<feature type="chain" id="PRO_5012158541" evidence="2">
    <location>
        <begin position="16"/>
        <end position="571"/>
    </location>
</feature>
<dbReference type="Pfam" id="PF21969">
    <property type="entry name" value="MGS_GT"/>
    <property type="match status" value="1"/>
</dbReference>
<feature type="region of interest" description="Disordered" evidence="1">
    <location>
        <begin position="105"/>
        <end position="146"/>
    </location>
</feature>
<evidence type="ECO:0000256" key="2">
    <source>
        <dbReference type="SAM" id="SignalP"/>
    </source>
</evidence>
<keyword evidence="2" id="KW-0732">Signal</keyword>
<evidence type="ECO:0000259" key="3">
    <source>
        <dbReference type="Pfam" id="PF21967"/>
    </source>
</evidence>
<dbReference type="Gene3D" id="3.90.550.10">
    <property type="entry name" value="Spore Coat Polysaccharide Biosynthesis Protein SpsA, Chain A"/>
    <property type="match status" value="2"/>
</dbReference>
<feature type="signal peptide" evidence="2">
    <location>
        <begin position="1"/>
        <end position="15"/>
    </location>
</feature>
<feature type="domain" description="Mannosylglycerate synthase GT" evidence="4">
    <location>
        <begin position="186"/>
        <end position="420"/>
    </location>
</feature>
<feature type="domain" description="Mannosylglycerate synthase C-terminal" evidence="3">
    <location>
        <begin position="448"/>
        <end position="560"/>
    </location>
</feature>
<evidence type="ECO:0000259" key="4">
    <source>
        <dbReference type="Pfam" id="PF21969"/>
    </source>
</evidence>
<proteinExistence type="predicted"/>
<dbReference type="InterPro" id="IPR054145">
    <property type="entry name" value="MGS_GT"/>
</dbReference>
<organism evidence="5">
    <name type="scientific">Chromera velia CCMP2878</name>
    <dbReference type="NCBI Taxonomy" id="1169474"/>
    <lineage>
        <taxon>Eukaryota</taxon>
        <taxon>Sar</taxon>
        <taxon>Alveolata</taxon>
        <taxon>Colpodellida</taxon>
        <taxon>Chromeraceae</taxon>
        <taxon>Chromera</taxon>
    </lineage>
</organism>
<dbReference type="EMBL" id="CDMZ01002897">
    <property type="protein sequence ID" value="CEM44321.1"/>
    <property type="molecule type" value="Genomic_DNA"/>
</dbReference>
<dbReference type="AlphaFoldDB" id="A0A0G4HJS7"/>
<dbReference type="VEuPathDB" id="CryptoDB:Cvel_28248"/>
<sequence>MIVLAVLAAFAAVLANPLQEKAPSPSPKECPVGGTDFDVLQNATALCGRSAGTSHSGADCETNFKVSNTSCHTPSPRPPLNPKTPLAEGLTLKFLHTLFNLKGRNPSYTRPFPASRVPAPPNSPTPASHVTDQTPTTSEASSSVYEYRSPTVSESIAASENFHQATALRHTVNSTTDSTPPLRAASTVAIPFKFEDPEVLKQTIQIAAQHPSVVRVVAVGFSEDTLGPAHTAVAQLSNQIQVQIDVIAQRRFGNCRGGKGDAMLTAFDSFLSDPSAERLHFYDADIRTFESSWITKAETALDKGWDVARHYFDRASTDAQITWHITKDGFALLWPSSLLPDIQQPLGGELALTRRAAERLFNSPAVRSQSDWGIDTAMTVVMAAERLSVSEVYVPSGKLHGLYGSLADLRTMATECLEALRRLRAIPVPSANKSLHHVETPGDPPLSVSTKVAFDLESTLPLLVEGWTDEERALASSLPDALSQSFHLMSHSGGMPVWNFMRDSNWRVFLSYLLTKNHYEHSNAAWRSLFFRGWVARTIRHTTSNALRGYGPAMASLQETVEAFRKKEEEE</sequence>
<accession>A0A0G4HJS7</accession>
<protein>
    <submittedName>
        <fullName evidence="5">Uncharacterized protein</fullName>
    </submittedName>
</protein>
<dbReference type="Pfam" id="PF21967">
    <property type="entry name" value="MGS_C"/>
    <property type="match status" value="1"/>
</dbReference>
<reference evidence="5" key="1">
    <citation type="submission" date="2014-11" db="EMBL/GenBank/DDBJ databases">
        <authorList>
            <person name="Otto D Thomas"/>
            <person name="Naeem Raeece"/>
        </authorList>
    </citation>
    <scope>NUCLEOTIDE SEQUENCE</scope>
</reference>
<dbReference type="InterPro" id="IPR054143">
    <property type="entry name" value="MGS_C"/>
</dbReference>
<name>A0A0G4HJS7_9ALVE</name>
<feature type="compositionally biased region" description="Polar residues" evidence="1">
    <location>
        <begin position="125"/>
        <end position="146"/>
    </location>
</feature>
<evidence type="ECO:0000313" key="5">
    <source>
        <dbReference type="EMBL" id="CEM44321.1"/>
    </source>
</evidence>